<name>A0A0H3ARA4_BRUO2</name>
<protein>
    <submittedName>
        <fullName evidence="2">TRm24 transposase</fullName>
    </submittedName>
</protein>
<dbReference type="AlphaFoldDB" id="A0A0H3ARA4"/>
<evidence type="ECO:0000313" key="3">
    <source>
        <dbReference type="Proteomes" id="UP000006383"/>
    </source>
</evidence>
<reference evidence="3" key="1">
    <citation type="journal article" date="2009" name="PLoS ONE">
        <title>Genome degradation in Brucella ovis corresponds with narrowing of its host range and tissue tropism.</title>
        <authorList>
            <person name="Tsolis R.M."/>
            <person name="Seshadri R."/>
            <person name="Santos R.L."/>
            <person name="Sangari F.J."/>
            <person name="Lobo J.M."/>
            <person name="de Jong M.F."/>
            <person name="Ren Q."/>
            <person name="Myers G."/>
            <person name="Brinkac L.M."/>
            <person name="Nelson W.C."/>
            <person name="Deboy R.T."/>
            <person name="Angiuoli S."/>
            <person name="Khouri H."/>
            <person name="Dimitrov G."/>
            <person name="Robinson J.R."/>
            <person name="Mulligan S."/>
            <person name="Walker R.L."/>
            <person name="Elzer P.E."/>
            <person name="Hassan K.A."/>
            <person name="Paulsen I.T."/>
        </authorList>
    </citation>
    <scope>NUCLEOTIDE SEQUENCE [LARGE SCALE GENOMIC DNA]</scope>
    <source>
        <strain evidence="3">ATCC 25840 / 63/290 / NCTC 10512</strain>
    </source>
</reference>
<gene>
    <name evidence="2" type="ordered locus">BOV_A0484</name>
</gene>
<feature type="domain" description="Transposase IS30-like HTH" evidence="1">
    <location>
        <begin position="43"/>
        <end position="64"/>
    </location>
</feature>
<organism evidence="2 3">
    <name type="scientific">Brucella ovis (strain ATCC 25840 / 63/290 / NCTC 10512)</name>
    <dbReference type="NCBI Taxonomy" id="444178"/>
    <lineage>
        <taxon>Bacteria</taxon>
        <taxon>Pseudomonadati</taxon>
        <taxon>Pseudomonadota</taxon>
        <taxon>Alphaproteobacteria</taxon>
        <taxon>Hyphomicrobiales</taxon>
        <taxon>Brucellaceae</taxon>
        <taxon>Brucella/Ochrobactrum group</taxon>
        <taxon>Brucella</taxon>
    </lineage>
</organism>
<keyword evidence="3" id="KW-1185">Reference proteome</keyword>
<dbReference type="InterPro" id="IPR025246">
    <property type="entry name" value="IS30-like_HTH"/>
</dbReference>
<evidence type="ECO:0000259" key="1">
    <source>
        <dbReference type="Pfam" id="PF13936"/>
    </source>
</evidence>
<dbReference type="KEGG" id="bov:BOV_A0484"/>
<evidence type="ECO:0000313" key="2">
    <source>
        <dbReference type="EMBL" id="ABQ62245.1"/>
    </source>
</evidence>
<accession>A0A0H3ARA4</accession>
<dbReference type="Proteomes" id="UP000006383">
    <property type="component" value="Chromosome II"/>
</dbReference>
<sequence>MRLASDNNKLSQARNPSWNAPTRILIWMSGARSPAGALQSSPLTLIAEKLGRHRSTIFRELKRNRFVDDQIMDLTGYYCTVADQKARERRTRQRKLLRDDHLRQNLNFWRSVVVECFNCNLRRQTSDRSETKSTSAPIAPFPEDLPSWHVKLRGFLYRHSLAAISSTA</sequence>
<dbReference type="EMBL" id="CP000709">
    <property type="protein sequence ID" value="ABQ62245.1"/>
    <property type="molecule type" value="Genomic_DNA"/>
</dbReference>
<proteinExistence type="predicted"/>
<dbReference type="HOGENOM" id="CLU_1583398_0_0_5"/>
<dbReference type="Pfam" id="PF13936">
    <property type="entry name" value="HTH_38"/>
    <property type="match status" value="1"/>
</dbReference>